<accession>A0A4D5RTA2</accession>
<dbReference type="SMART" id="SM00829">
    <property type="entry name" value="PKS_ER"/>
    <property type="match status" value="1"/>
</dbReference>
<keyword evidence="4" id="KW-0444">Lipid biosynthesis</keyword>
<evidence type="ECO:0000256" key="7">
    <source>
        <dbReference type="ARBA" id="ARBA00022832"/>
    </source>
</evidence>
<dbReference type="SMART" id="SM00823">
    <property type="entry name" value="PKS_PP"/>
    <property type="match status" value="1"/>
</dbReference>
<dbReference type="InterPro" id="IPR020843">
    <property type="entry name" value="ER"/>
</dbReference>
<dbReference type="InterPro" id="IPR036291">
    <property type="entry name" value="NAD(P)-bd_dom_sf"/>
</dbReference>
<dbReference type="InterPro" id="IPR009081">
    <property type="entry name" value="PP-bd_ACP"/>
</dbReference>
<dbReference type="SUPFAM" id="SSF55048">
    <property type="entry name" value="Probable ACP-binding domain of malonyl-CoA ACP transacylase"/>
    <property type="match status" value="1"/>
</dbReference>
<dbReference type="VEuPathDB" id="VectorBase:ISCP_006555"/>
<dbReference type="SUPFAM" id="SSF50129">
    <property type="entry name" value="GroES-like"/>
    <property type="match status" value="1"/>
</dbReference>
<dbReference type="InterPro" id="IPR016035">
    <property type="entry name" value="Acyl_Trfase/lysoPLipase"/>
</dbReference>
<keyword evidence="11" id="KW-0275">Fatty acid biosynthesis</keyword>
<evidence type="ECO:0000256" key="4">
    <source>
        <dbReference type="ARBA" id="ARBA00022516"/>
    </source>
</evidence>
<dbReference type="GO" id="GO:0016491">
    <property type="term" value="F:oxidoreductase activity"/>
    <property type="evidence" value="ECO:0007669"/>
    <property type="project" value="UniProtKB-KW"/>
</dbReference>
<proteinExistence type="predicted"/>
<name>A0A4D5RTA2_IXOSC</name>
<dbReference type="SUPFAM" id="SSF47336">
    <property type="entry name" value="ACP-like"/>
    <property type="match status" value="1"/>
</dbReference>
<dbReference type="InterPro" id="IPR016036">
    <property type="entry name" value="Malonyl_transacylase_ACP-bd"/>
</dbReference>
<keyword evidence="9" id="KW-0560">Oxidoreductase</keyword>
<dbReference type="Gene3D" id="3.30.70.250">
    <property type="entry name" value="Malonyl-CoA ACP transacylase, ACP-binding"/>
    <property type="match status" value="1"/>
</dbReference>
<dbReference type="CDD" id="cd05195">
    <property type="entry name" value="enoyl_red"/>
    <property type="match status" value="1"/>
</dbReference>
<dbReference type="InterPro" id="IPR049900">
    <property type="entry name" value="PKS_mFAS_DH"/>
</dbReference>
<evidence type="ECO:0000256" key="6">
    <source>
        <dbReference type="ARBA" id="ARBA00022679"/>
    </source>
</evidence>
<comment type="catalytic activity">
    <reaction evidence="13">
        <text>acetyl-CoA + n malonyl-CoA + 2n NADPH + 2n H(+) = a long-chain fatty acid + (n+1) CoA + n CO2 + 2n NADP(+).</text>
        <dbReference type="EC" id="2.3.1.85"/>
    </reaction>
</comment>
<dbReference type="InterPro" id="IPR036736">
    <property type="entry name" value="ACP-like_sf"/>
</dbReference>
<sequence>MASPYVSIAAVQVALVSMLKAAGVEPDGILGHSLGEIGCGFADGALTAEQTVLCAYWRGRCTELGNLPKGAMAAVGLTWDQAKQRCRKGVIPACHNAEDSVTVSGPAEAVAELVAQLKAENVFVREVNSLGVALHSCYMQPVGPALQEALEKVVPEARPRTKRWISSSVPQSRWGEPLARKCSAAYHVNNLISPVLFKEALEHVPKDAIVVEIAPHCLLQAILRRALGPEATCLGLMKRDAPDVPAYFLTSLGKLHAHGVPLQLEPLFPRVPWPVPRGTPNVAHLVSWDHSQSWSVATYKDFFHSAQVSEEVVEFDLEAAGENDAYLAGNQIGGRVLFPATKYMVLAWKSLAKLSGKPYTQVPVVFEDLTLHRATIPPKCDLVRLMVNVMRVSGEFEVYEAGTVAASGRIFLAENGQYLLDDEAPSGPPETVTFDLDAEDIYKELRLRGYEYSGSFKGILKADILHPYGKLKWEDNWVTFLDTMLQFSIFSNPVRSFNLPVRIHSCKVDPAVHAKVVGAVGDQGVDVVYEKHLNVCHAGGVTMKGLKVDVAPRQGVQQEPFLEEYQFVPYLDDESAGRQREAAVREYVAVCCGVARRVLESCGKNKAQISDMMNVFREAPEQVLHKYLESLAENHGLLRVLASVQKEAKNSASSLVATVQSALSAHKKNLERDLLNTALLEEDPLRHLLDVVVENTGVEKLKVLEMAGDAGLFLLAPRVSNVLALSHILLKTDLTIAHPQPNVLTAEQVPKDAKKVAWDVASPSKTALPEADLLVARYVAGSNALEALTDALAAQSREGGFVLLSLRTALTPAEMFLSTVGKVPFRVHSRDSVEAAFGERGFRLVGLRSNNLSALLLFRKRPATPAGAEKQAVIRVGSGGFGWVEELKAKATEYQERPAGENVWLVAEDEGTSGVVGLTNCLRQETGGDHIRCIFNASLKGGANPVANFQLASSEHKELVESDLVMNVYRDGKWGSFRHTVTLSRGAPRLWTDQAYLDVQTRGDLSSLQWYESPLRYRPASEDRVLCSVYYAPLNFRDIILATGKLPPDALPYTLATSDCVLGLEFSGREPSGRRVMGSVAAGAMATTVAADPDFLWEVPADWSMEEAATVPVAYSTAYYALLVRGAMRPGEALLVHSGSEGVGKAAIAIALSMGCTVFTTVGSQKKREFLKRRFPQLQHRNFASSQDLSFIEHILRATEGRGVDLVLNSLAEEKLLASVRCLTTHGRFLEIGKFDLSRNNGVGMAVFLKALFGDDPRAAEDKRQVAQLVREGIASGAVRPLHAVRIARDRVEDTFRFMASGKHMGKVVLEVRPEEPQRQTIAATPLSMEAHARTYFFEDKSYVVAGGLGGFGLELADWMVARGCRRLLLTARSGVRTGYQRLCLHRWRMAGAKVAVSRADAATEKGARALLREAAALGPVGGIFNLAMVLRDALLENQTAEAFETVCRPKVAGTLNLDAASRELCPQLDHFVTFSSVSCGRGNKGQTNYGYANSVMERVCERRVADGLPGLAIQWGAIGDVGVLRETMGPDVGVGGTVPQRIGSCLTVLDHFLRQGHPVVSSLVKADLSSGKKAKDKHDLLQSVAHILGVKDLSSLNPSLTLGALGMDSLMGVEVKHTIQRDYDLNLSMQDTRQLSIGRLKEIGGGAAAE</sequence>
<evidence type="ECO:0000256" key="13">
    <source>
        <dbReference type="ARBA" id="ARBA00044883"/>
    </source>
</evidence>
<dbReference type="PROSITE" id="PS50075">
    <property type="entry name" value="CARRIER"/>
    <property type="match status" value="1"/>
</dbReference>
<dbReference type="Gene3D" id="3.30.70.3290">
    <property type="match status" value="1"/>
</dbReference>
<dbReference type="Pfam" id="PF00107">
    <property type="entry name" value="ADH_zinc_N"/>
    <property type="match status" value="1"/>
</dbReference>
<keyword evidence="8" id="KW-0521">NADP</keyword>
<feature type="domain" description="Carrier" evidence="15">
    <location>
        <begin position="1575"/>
        <end position="1651"/>
    </location>
</feature>
<evidence type="ECO:0000256" key="5">
    <source>
        <dbReference type="ARBA" id="ARBA00022553"/>
    </source>
</evidence>
<dbReference type="Gene3D" id="3.10.129.110">
    <property type="entry name" value="Polyketide synthase dehydratase"/>
    <property type="match status" value="1"/>
</dbReference>
<feature type="region of interest" description="N-terminal hotdog fold" evidence="14">
    <location>
        <begin position="290"/>
        <end position="417"/>
    </location>
</feature>
<dbReference type="PROSITE" id="PS52019">
    <property type="entry name" value="PKS_MFAS_DH"/>
    <property type="match status" value="1"/>
</dbReference>
<evidence type="ECO:0000259" key="16">
    <source>
        <dbReference type="PROSITE" id="PS52019"/>
    </source>
</evidence>
<dbReference type="EMBL" id="GHJT01006559">
    <property type="protein sequence ID" value="MOY40530.1"/>
    <property type="molecule type" value="Transcribed_RNA"/>
</dbReference>
<dbReference type="InterPro" id="IPR057326">
    <property type="entry name" value="KR_dom"/>
</dbReference>
<dbReference type="VEuPathDB" id="VectorBase:ISCI009053"/>
<evidence type="ECO:0000256" key="14">
    <source>
        <dbReference type="PROSITE-ProRule" id="PRU01363"/>
    </source>
</evidence>
<dbReference type="InterPro" id="IPR042104">
    <property type="entry name" value="PKS_dehydratase_sf"/>
</dbReference>
<evidence type="ECO:0000256" key="3">
    <source>
        <dbReference type="ARBA" id="ARBA00022450"/>
    </source>
</evidence>
<dbReference type="FunFam" id="1.10.1200.10:FF:000013">
    <property type="entry name" value="Fatty acid synthase"/>
    <property type="match status" value="1"/>
</dbReference>
<dbReference type="InterPro" id="IPR020806">
    <property type="entry name" value="PKS_PP-bd"/>
</dbReference>
<evidence type="ECO:0000313" key="17">
    <source>
        <dbReference type="EMBL" id="MOY40530.1"/>
    </source>
</evidence>
<dbReference type="InterPro" id="IPR011032">
    <property type="entry name" value="GroES-like_sf"/>
</dbReference>
<dbReference type="InterPro" id="IPR020807">
    <property type="entry name" value="PKS_DH"/>
</dbReference>
<evidence type="ECO:0000259" key="15">
    <source>
        <dbReference type="PROSITE" id="PS50075"/>
    </source>
</evidence>
<dbReference type="SUPFAM" id="SSF51735">
    <property type="entry name" value="NAD(P)-binding Rossmann-fold domains"/>
    <property type="match status" value="2"/>
</dbReference>
<dbReference type="GO" id="GO:0031177">
    <property type="term" value="F:phosphopantetheine binding"/>
    <property type="evidence" value="ECO:0007669"/>
    <property type="project" value="InterPro"/>
</dbReference>
<dbReference type="SMART" id="SM00826">
    <property type="entry name" value="PKS_DH"/>
    <property type="match status" value="1"/>
</dbReference>
<dbReference type="OrthoDB" id="6420545at2759"/>
<dbReference type="SMART" id="SM00822">
    <property type="entry name" value="PKS_KR"/>
    <property type="match status" value="1"/>
</dbReference>
<dbReference type="Gene3D" id="3.90.180.10">
    <property type="entry name" value="Medium-chain alcohol dehydrogenases, catalytic domain"/>
    <property type="match status" value="1"/>
</dbReference>
<dbReference type="UniPathway" id="UPA00094"/>
<dbReference type="Gene3D" id="3.40.50.150">
    <property type="entry name" value="Vaccinia Virus protein VP39"/>
    <property type="match status" value="1"/>
</dbReference>
<dbReference type="Gene3D" id="3.40.366.10">
    <property type="entry name" value="Malonyl-Coenzyme A Acyl Carrier Protein, domain 2"/>
    <property type="match status" value="1"/>
</dbReference>
<dbReference type="PANTHER" id="PTHR43775:SF7">
    <property type="entry name" value="FATTY ACID SYNTHASE"/>
    <property type="match status" value="1"/>
</dbReference>
<protein>
    <recommendedName>
        <fullName evidence="2">Fatty acid synthase</fullName>
        <ecNumber evidence="1">2.3.1.85</ecNumber>
    </recommendedName>
</protein>
<evidence type="ECO:0000256" key="1">
    <source>
        <dbReference type="ARBA" id="ARBA00012873"/>
    </source>
</evidence>
<keyword evidence="7" id="KW-0276">Fatty acid metabolism</keyword>
<evidence type="ECO:0000256" key="8">
    <source>
        <dbReference type="ARBA" id="ARBA00022857"/>
    </source>
</evidence>
<evidence type="ECO:0000256" key="2">
    <source>
        <dbReference type="ARBA" id="ARBA00018769"/>
    </source>
</evidence>
<comment type="caution">
    <text evidence="14">Lacks conserved residue(s) required for the propagation of feature annotation.</text>
</comment>
<evidence type="ECO:0000256" key="11">
    <source>
        <dbReference type="ARBA" id="ARBA00023160"/>
    </source>
</evidence>
<dbReference type="Pfam" id="PF00550">
    <property type="entry name" value="PP-binding"/>
    <property type="match status" value="1"/>
</dbReference>
<dbReference type="GO" id="GO:0006633">
    <property type="term" value="P:fatty acid biosynthetic process"/>
    <property type="evidence" value="ECO:0007669"/>
    <property type="project" value="UniProtKB-UniPathway"/>
</dbReference>
<keyword evidence="12" id="KW-0511">Multifunctional enzyme</keyword>
<keyword evidence="5" id="KW-0597">Phosphoprotein</keyword>
<dbReference type="InterPro" id="IPR013968">
    <property type="entry name" value="PKS_KR"/>
</dbReference>
<dbReference type="Gene3D" id="1.10.1200.10">
    <property type="entry name" value="ACP-like"/>
    <property type="match status" value="1"/>
</dbReference>
<evidence type="ECO:0000256" key="12">
    <source>
        <dbReference type="ARBA" id="ARBA00023268"/>
    </source>
</evidence>
<dbReference type="Pfam" id="PF00698">
    <property type="entry name" value="Acyl_transf_1"/>
    <property type="match status" value="1"/>
</dbReference>
<dbReference type="PANTHER" id="PTHR43775">
    <property type="entry name" value="FATTY ACID SYNTHASE"/>
    <property type="match status" value="1"/>
</dbReference>
<dbReference type="InterPro" id="IPR029063">
    <property type="entry name" value="SAM-dependent_MTases_sf"/>
</dbReference>
<evidence type="ECO:0000256" key="10">
    <source>
        <dbReference type="ARBA" id="ARBA00023098"/>
    </source>
</evidence>
<dbReference type="InterPro" id="IPR001227">
    <property type="entry name" value="Ac_transferase_dom_sf"/>
</dbReference>
<dbReference type="InterPro" id="IPR049391">
    <property type="entry name" value="FAS_pseudo-KR"/>
</dbReference>
<keyword evidence="3" id="KW-0596">Phosphopantetheine</keyword>
<dbReference type="SMART" id="SM00827">
    <property type="entry name" value="PKS_AT"/>
    <property type="match status" value="1"/>
</dbReference>
<dbReference type="Pfam" id="PF21149">
    <property type="entry name" value="FAS_pseudo-KR"/>
    <property type="match status" value="1"/>
</dbReference>
<feature type="region of interest" description="C-terminal hotdog fold" evidence="14">
    <location>
        <begin position="432"/>
        <end position="576"/>
    </location>
</feature>
<dbReference type="GO" id="GO:0004312">
    <property type="term" value="F:fatty acid synthase activity"/>
    <property type="evidence" value="ECO:0007669"/>
    <property type="project" value="UniProtKB-EC"/>
</dbReference>
<keyword evidence="10" id="KW-0443">Lipid metabolism</keyword>
<dbReference type="InterPro" id="IPR013149">
    <property type="entry name" value="ADH-like_C"/>
</dbReference>
<feature type="domain" description="PKS/mFAS DH" evidence="16">
    <location>
        <begin position="290"/>
        <end position="576"/>
    </location>
</feature>
<dbReference type="CDD" id="cd08954">
    <property type="entry name" value="KR_1_FAS_SDR_x"/>
    <property type="match status" value="1"/>
</dbReference>
<dbReference type="SUPFAM" id="SSF52151">
    <property type="entry name" value="FabD/lysophospholipase-like"/>
    <property type="match status" value="1"/>
</dbReference>
<keyword evidence="6" id="KW-0808">Transferase</keyword>
<dbReference type="InterPro" id="IPR050091">
    <property type="entry name" value="PKS_NRPS_Biosynth_Enz"/>
</dbReference>
<evidence type="ECO:0000256" key="9">
    <source>
        <dbReference type="ARBA" id="ARBA00023002"/>
    </source>
</evidence>
<dbReference type="Pfam" id="PF08659">
    <property type="entry name" value="KR"/>
    <property type="match status" value="1"/>
</dbReference>
<dbReference type="Gene3D" id="3.40.50.720">
    <property type="entry name" value="NAD(P)-binding Rossmann-like Domain"/>
    <property type="match status" value="1"/>
</dbReference>
<reference evidence="17" key="1">
    <citation type="submission" date="2019-04" db="EMBL/GenBank/DDBJ databases">
        <title>An insight into the mialome of Ixodes scapularis.</title>
        <authorList>
            <person name="Ribeiro J.M."/>
            <person name="Mather T.N."/>
            <person name="Karim S."/>
        </authorList>
    </citation>
    <scope>NUCLEOTIDE SEQUENCE</scope>
</reference>
<dbReference type="VEuPathDB" id="VectorBase:ISCW009053"/>
<dbReference type="EC" id="2.3.1.85" evidence="1"/>
<organism evidence="17">
    <name type="scientific">Ixodes scapularis</name>
    <name type="common">Black-legged tick</name>
    <name type="synonym">Deer tick</name>
    <dbReference type="NCBI Taxonomy" id="6945"/>
    <lineage>
        <taxon>Eukaryota</taxon>
        <taxon>Metazoa</taxon>
        <taxon>Ecdysozoa</taxon>
        <taxon>Arthropoda</taxon>
        <taxon>Chelicerata</taxon>
        <taxon>Arachnida</taxon>
        <taxon>Acari</taxon>
        <taxon>Parasitiformes</taxon>
        <taxon>Ixodida</taxon>
        <taxon>Ixodoidea</taxon>
        <taxon>Ixodidae</taxon>
        <taxon>Ixodinae</taxon>
        <taxon>Ixodes</taxon>
    </lineage>
</organism>
<dbReference type="InterPro" id="IPR014043">
    <property type="entry name" value="Acyl_transferase_dom"/>
</dbReference>